<dbReference type="EMBL" id="JBHTJZ010000009">
    <property type="protein sequence ID" value="MFD0959335.1"/>
    <property type="molecule type" value="Genomic_DNA"/>
</dbReference>
<comment type="caution">
    <text evidence="2">The sequence shown here is derived from an EMBL/GenBank/DDBJ whole genome shotgun (WGS) entry which is preliminary data.</text>
</comment>
<dbReference type="RefSeq" id="WP_377563433.1">
    <property type="nucleotide sequence ID" value="NZ_JBHTJZ010000009.1"/>
</dbReference>
<organism evidence="2 3">
    <name type="scientific">Paenibacillus chungangensis</name>
    <dbReference type="NCBI Taxonomy" id="696535"/>
    <lineage>
        <taxon>Bacteria</taxon>
        <taxon>Bacillati</taxon>
        <taxon>Bacillota</taxon>
        <taxon>Bacilli</taxon>
        <taxon>Bacillales</taxon>
        <taxon>Paenibacillaceae</taxon>
        <taxon>Paenibacillus</taxon>
    </lineage>
</organism>
<evidence type="ECO:0000256" key="1">
    <source>
        <dbReference type="SAM" id="MobiDB-lite"/>
    </source>
</evidence>
<gene>
    <name evidence="2" type="ORF">ACFQ2I_08025</name>
</gene>
<evidence type="ECO:0000313" key="3">
    <source>
        <dbReference type="Proteomes" id="UP001596989"/>
    </source>
</evidence>
<keyword evidence="3" id="KW-1185">Reference proteome</keyword>
<proteinExistence type="predicted"/>
<protein>
    <submittedName>
        <fullName evidence="2">Uncharacterized protein</fullName>
    </submittedName>
</protein>
<feature type="compositionally biased region" description="Low complexity" evidence="1">
    <location>
        <begin position="1"/>
        <end position="25"/>
    </location>
</feature>
<evidence type="ECO:0000313" key="2">
    <source>
        <dbReference type="EMBL" id="MFD0959335.1"/>
    </source>
</evidence>
<sequence>MNYMSQQPSGYGAQSYQSSNQGQQYKPSGFVQSHYQGQLSQPTFGRSQGQVGMSSFQAGNMNNQSANYGAMGQQQHAASYQSHAPVPSYASSPATAFGNVGPVIAHTGYQAGGQQQAQQPQQSQSLYQPQYQSMQHQAASHAQGMQAQGMQAQGSQGMQAGSQAASQYGMSFTQSQTGQNPVYQATNAYQQAGPVISKLGWQAGQQTQHGTNMH</sequence>
<reference evidence="3" key="1">
    <citation type="journal article" date="2019" name="Int. J. Syst. Evol. Microbiol.">
        <title>The Global Catalogue of Microorganisms (GCM) 10K type strain sequencing project: providing services to taxonomists for standard genome sequencing and annotation.</title>
        <authorList>
            <consortium name="The Broad Institute Genomics Platform"/>
            <consortium name="The Broad Institute Genome Sequencing Center for Infectious Disease"/>
            <person name="Wu L."/>
            <person name="Ma J."/>
        </authorList>
    </citation>
    <scope>NUCLEOTIDE SEQUENCE [LARGE SCALE GENOMIC DNA]</scope>
    <source>
        <strain evidence="3">CCUG 59129</strain>
    </source>
</reference>
<feature type="region of interest" description="Disordered" evidence="1">
    <location>
        <begin position="1"/>
        <end position="28"/>
    </location>
</feature>
<dbReference type="Proteomes" id="UP001596989">
    <property type="component" value="Unassembled WGS sequence"/>
</dbReference>
<name>A0ABW3HP94_9BACL</name>
<accession>A0ABW3HP94</accession>
<feature type="region of interest" description="Disordered" evidence="1">
    <location>
        <begin position="133"/>
        <end position="162"/>
    </location>
</feature>